<dbReference type="Proteomes" id="UP000523105">
    <property type="component" value="Unassembled WGS sequence"/>
</dbReference>
<feature type="non-terminal residue" evidence="1">
    <location>
        <position position="116"/>
    </location>
</feature>
<sequence>MALPKLNVPVYEAILPSTEKVIKYRPFLVKEEKLLLTAQESGEKAVLPAVKQIIKNCIQGEIDVDNMPIFDIEYLFLRLRAKSVGEEVTLGLKPWGCPQNNGELCKFTTEVTINLE</sequence>
<evidence type="ECO:0000313" key="2">
    <source>
        <dbReference type="Proteomes" id="UP000523105"/>
    </source>
</evidence>
<comment type="caution">
    <text evidence="1">The sequence shown here is derived from an EMBL/GenBank/DDBJ whole genome shotgun (WGS) entry which is preliminary data.</text>
</comment>
<proteinExistence type="predicted"/>
<protein>
    <submittedName>
        <fullName evidence="1">Uncharacterized protein</fullName>
    </submittedName>
</protein>
<dbReference type="Pfam" id="PF12322">
    <property type="entry name" value="T4_baseplate"/>
    <property type="match status" value="1"/>
</dbReference>
<evidence type="ECO:0000313" key="1">
    <source>
        <dbReference type="EMBL" id="NWJ44035.1"/>
    </source>
</evidence>
<name>A0A7K4MR30_9ARCH</name>
<dbReference type="EMBL" id="JACASV010000094">
    <property type="protein sequence ID" value="NWJ44035.1"/>
    <property type="molecule type" value="Genomic_DNA"/>
</dbReference>
<organism evidence="1 2">
    <name type="scientific">Marine Group I thaumarchaeote</name>
    <dbReference type="NCBI Taxonomy" id="2511932"/>
    <lineage>
        <taxon>Archaea</taxon>
        <taxon>Nitrososphaerota</taxon>
        <taxon>Marine Group I</taxon>
    </lineage>
</organism>
<dbReference type="AlphaFoldDB" id="A0A7K4MR30"/>
<accession>A0A7K4MR30</accession>
<gene>
    <name evidence="1" type="ORF">HX837_07545</name>
</gene>
<dbReference type="InterPro" id="IPR024364">
    <property type="entry name" value="Baseplate_phage_T4-like"/>
</dbReference>
<reference evidence="1 2" key="1">
    <citation type="journal article" date="2019" name="Environ. Microbiol.">
        <title>Genomics insights into ecotype formation of ammonia-oxidizing archaea in the deep ocean.</title>
        <authorList>
            <person name="Wang Y."/>
            <person name="Huang J.M."/>
            <person name="Cui G.J."/>
            <person name="Nunoura T."/>
            <person name="Takaki Y."/>
            <person name="Li W.L."/>
            <person name="Li J."/>
            <person name="Gao Z.M."/>
            <person name="Takai K."/>
            <person name="Zhang A.Q."/>
            <person name="Stepanauskas R."/>
        </authorList>
    </citation>
    <scope>NUCLEOTIDE SEQUENCE [LARGE SCALE GENOMIC DNA]</scope>
    <source>
        <strain evidence="1 2">L15b</strain>
    </source>
</reference>